<dbReference type="NCBIfam" id="TIGR01976">
    <property type="entry name" value="am_tr_V_VC1184"/>
    <property type="match status" value="1"/>
</dbReference>
<name>A0AAU3HR09_9ACTN</name>
<dbReference type="InterPro" id="IPR000192">
    <property type="entry name" value="Aminotrans_V_dom"/>
</dbReference>
<dbReference type="EMBL" id="CP109546">
    <property type="protein sequence ID" value="WTZ07369.1"/>
    <property type="molecule type" value="Genomic_DNA"/>
</dbReference>
<dbReference type="SUPFAM" id="SSF53383">
    <property type="entry name" value="PLP-dependent transferases"/>
    <property type="match status" value="1"/>
</dbReference>
<evidence type="ECO:0000259" key="1">
    <source>
        <dbReference type="Pfam" id="PF00266"/>
    </source>
</evidence>
<dbReference type="InterPro" id="IPR015424">
    <property type="entry name" value="PyrdxlP-dep_Trfase"/>
</dbReference>
<proteinExistence type="predicted"/>
<protein>
    <submittedName>
        <fullName evidence="2">Cysteine desulfurase-like protein</fullName>
    </submittedName>
</protein>
<dbReference type="InterPro" id="IPR015421">
    <property type="entry name" value="PyrdxlP-dep_Trfase_major"/>
</dbReference>
<dbReference type="Gene3D" id="3.90.1150.10">
    <property type="entry name" value="Aspartate Aminotransferase, domain 1"/>
    <property type="match status" value="1"/>
</dbReference>
<evidence type="ECO:0000313" key="2">
    <source>
        <dbReference type="EMBL" id="WTZ07369.1"/>
    </source>
</evidence>
<reference evidence="2" key="1">
    <citation type="submission" date="2022-10" db="EMBL/GenBank/DDBJ databases">
        <title>The complete genomes of actinobacterial strains from the NBC collection.</title>
        <authorList>
            <person name="Joergensen T.S."/>
            <person name="Alvarez Arevalo M."/>
            <person name="Sterndorff E.B."/>
            <person name="Faurdal D."/>
            <person name="Vuksanovic O."/>
            <person name="Mourched A.-S."/>
            <person name="Charusanti P."/>
            <person name="Shaw S."/>
            <person name="Blin K."/>
            <person name="Weber T."/>
        </authorList>
    </citation>
    <scope>NUCLEOTIDE SEQUENCE</scope>
    <source>
        <strain evidence="2">NBC_01393</strain>
    </source>
</reference>
<dbReference type="InterPro" id="IPR011340">
    <property type="entry name" value="Cys_dSase-rel"/>
</dbReference>
<dbReference type="PANTHER" id="PTHR43586">
    <property type="entry name" value="CYSTEINE DESULFURASE"/>
    <property type="match status" value="1"/>
</dbReference>
<feature type="domain" description="Aminotransferase class V" evidence="1">
    <location>
        <begin position="22"/>
        <end position="392"/>
    </location>
</feature>
<sequence>MTYDVGALRAEIPALLSGVAHFDGPGGTQTPARVAGAIADALTGPLSIRGRLTPGEVNAENLVQGFRQAVADLVGGDPSGVVFGRSATQLTYDVARALAKDWAPGDEVVVSRLDHDANIRPWVQAAERAGAQVRWADFDPETGELPSSGVGALLTERTRLVAVTAASNLTGTVPDVAGIARLVHRHPRALLHVDGVHYAAHAFVDLARLGADFFVCSPYKFLGPHHGVLTASPQLLEQLRPDKLLPSTDAVPERFELGTLPYELLAGTTAAIDVLAGLSGDATGGRRDRLRAAFAAIERHEEALRERLEAGLAELPGVTVRSRAARRTPTLLLTFDGREAADASVYLADRGVHAPAGSFYALEASRHLGLGDTGGLRVGLSPYNDKDDVDRLLEGLAAFLRS</sequence>
<accession>A0AAU3HR09</accession>
<organism evidence="2">
    <name type="scientific">Streptomyces sp. NBC_01393</name>
    <dbReference type="NCBI Taxonomy" id="2903851"/>
    <lineage>
        <taxon>Bacteria</taxon>
        <taxon>Bacillati</taxon>
        <taxon>Actinomycetota</taxon>
        <taxon>Actinomycetes</taxon>
        <taxon>Kitasatosporales</taxon>
        <taxon>Streptomycetaceae</taxon>
        <taxon>Streptomyces</taxon>
    </lineage>
</organism>
<dbReference type="Gene3D" id="3.40.640.10">
    <property type="entry name" value="Type I PLP-dependent aspartate aminotransferase-like (Major domain)"/>
    <property type="match status" value="1"/>
</dbReference>
<dbReference type="PANTHER" id="PTHR43586:SF21">
    <property type="entry name" value="PYRIDOXAL PHOSPHATE (PLP)-DEPENDENT ASPARTATE AMINOTRANSFERASE SUPERFAMILY"/>
    <property type="match status" value="1"/>
</dbReference>
<dbReference type="AlphaFoldDB" id="A0AAU3HR09"/>
<dbReference type="InterPro" id="IPR015422">
    <property type="entry name" value="PyrdxlP-dep_Trfase_small"/>
</dbReference>
<gene>
    <name evidence="2" type="ORF">OG699_04755</name>
</gene>
<dbReference type="Pfam" id="PF00266">
    <property type="entry name" value="Aminotran_5"/>
    <property type="match status" value="1"/>
</dbReference>